<proteinExistence type="predicted"/>
<evidence type="ECO:0000313" key="3">
    <source>
        <dbReference type="Proteomes" id="UP000019141"/>
    </source>
</evidence>
<evidence type="ECO:0000313" key="2">
    <source>
        <dbReference type="EMBL" id="ETX00785.1"/>
    </source>
</evidence>
<dbReference type="Proteomes" id="UP000019141">
    <property type="component" value="Unassembled WGS sequence"/>
</dbReference>
<dbReference type="EMBL" id="AZHW01000303">
    <property type="protein sequence ID" value="ETX00785.1"/>
    <property type="molecule type" value="Genomic_DNA"/>
</dbReference>
<reference evidence="2 3" key="1">
    <citation type="journal article" date="2014" name="Nature">
        <title>An environmental bacterial taxon with a large and distinct metabolic repertoire.</title>
        <authorList>
            <person name="Wilson M.C."/>
            <person name="Mori T."/>
            <person name="Ruckert C."/>
            <person name="Uria A.R."/>
            <person name="Helf M.J."/>
            <person name="Takada K."/>
            <person name="Gernert C."/>
            <person name="Steffens U.A."/>
            <person name="Heycke N."/>
            <person name="Schmitt S."/>
            <person name="Rinke C."/>
            <person name="Helfrich E.J."/>
            <person name="Brachmann A.O."/>
            <person name="Gurgui C."/>
            <person name="Wakimoto T."/>
            <person name="Kracht M."/>
            <person name="Crusemann M."/>
            <person name="Hentschel U."/>
            <person name="Abe I."/>
            <person name="Matsunaga S."/>
            <person name="Kalinowski J."/>
            <person name="Takeyama H."/>
            <person name="Piel J."/>
        </authorList>
    </citation>
    <scope>NUCLEOTIDE SEQUENCE [LARGE SCALE GENOMIC DNA]</scope>
    <source>
        <strain evidence="3">TSY1</strain>
    </source>
</reference>
<gene>
    <name evidence="2" type="ORF">ETSY1_09910</name>
</gene>
<feature type="domain" description="DUF5615" evidence="1">
    <location>
        <begin position="5"/>
        <end position="106"/>
    </location>
</feature>
<dbReference type="HOGENOM" id="CLU_2128915_0_0_7"/>
<organism evidence="2 3">
    <name type="scientific">Entotheonella factor</name>
    <dbReference type="NCBI Taxonomy" id="1429438"/>
    <lineage>
        <taxon>Bacteria</taxon>
        <taxon>Pseudomonadati</taxon>
        <taxon>Nitrospinota/Tectimicrobiota group</taxon>
        <taxon>Candidatus Tectimicrobiota</taxon>
        <taxon>Candidatus Entotheonellia</taxon>
        <taxon>Candidatus Entotheonellales</taxon>
        <taxon>Candidatus Entotheonellaceae</taxon>
        <taxon>Candidatus Entotheonella</taxon>
    </lineage>
</organism>
<evidence type="ECO:0000259" key="1">
    <source>
        <dbReference type="Pfam" id="PF18480"/>
    </source>
</evidence>
<dbReference type="AlphaFoldDB" id="W4LSG2"/>
<dbReference type="Pfam" id="PF18480">
    <property type="entry name" value="DUF5615"/>
    <property type="match status" value="1"/>
</dbReference>
<protein>
    <recommendedName>
        <fullName evidence="1">DUF5615 domain-containing protein</fullName>
    </recommendedName>
</protein>
<keyword evidence="3" id="KW-1185">Reference proteome</keyword>
<accession>W4LSG2</accession>
<sequence length="113" mass="13076">MAKIKFYFDEHMPRVVQTALMERGYVVIMAVDVDMVGRDDDTEHLPYAAEHDAVIFTRDSPFAGRTMQRTDHVGLICWTGRDDDFRGMIRVLVEFADNHEAEEVVGQVFWLKP</sequence>
<comment type="caution">
    <text evidence="2">The sequence shown here is derived from an EMBL/GenBank/DDBJ whole genome shotgun (WGS) entry which is preliminary data.</text>
</comment>
<name>W4LSG2_ENTF1</name>
<dbReference type="InterPro" id="IPR041049">
    <property type="entry name" value="DUF5615"/>
</dbReference>